<evidence type="ECO:0000313" key="5">
    <source>
        <dbReference type="Proteomes" id="UP000642809"/>
    </source>
</evidence>
<comment type="caution">
    <text evidence="4">The sequence shown here is derived from an EMBL/GenBank/DDBJ whole genome shotgun (WGS) entry which is preliminary data.</text>
</comment>
<keyword evidence="2" id="KW-0732">Signal</keyword>
<evidence type="ECO:0000256" key="1">
    <source>
        <dbReference type="SAM" id="MobiDB-lite"/>
    </source>
</evidence>
<evidence type="ECO:0000259" key="3">
    <source>
        <dbReference type="Pfam" id="PF14905"/>
    </source>
</evidence>
<gene>
    <name evidence="4" type="ORF">GCM10008106_23370</name>
</gene>
<evidence type="ECO:0000256" key="2">
    <source>
        <dbReference type="SAM" id="SignalP"/>
    </source>
</evidence>
<organism evidence="4 5">
    <name type="scientific">Mongoliitalea lutea</name>
    <dbReference type="NCBI Taxonomy" id="849756"/>
    <lineage>
        <taxon>Bacteria</taxon>
        <taxon>Pseudomonadati</taxon>
        <taxon>Bacteroidota</taxon>
        <taxon>Cytophagia</taxon>
        <taxon>Cytophagales</taxon>
        <taxon>Cyclobacteriaceae</taxon>
        <taxon>Mongoliitalea</taxon>
    </lineage>
</organism>
<keyword evidence="4" id="KW-0176">Collagen</keyword>
<name>A0A8J3G5T5_9BACT</name>
<feature type="region of interest" description="Disordered" evidence="1">
    <location>
        <begin position="935"/>
        <end position="955"/>
    </location>
</feature>
<feature type="chain" id="PRO_5035254955" evidence="2">
    <location>
        <begin position="24"/>
        <end position="955"/>
    </location>
</feature>
<dbReference type="SUPFAM" id="SSF49464">
    <property type="entry name" value="Carboxypeptidase regulatory domain-like"/>
    <property type="match status" value="1"/>
</dbReference>
<accession>A0A8J3G5T5</accession>
<dbReference type="Proteomes" id="UP000642809">
    <property type="component" value="Unassembled WGS sequence"/>
</dbReference>
<dbReference type="SUPFAM" id="SSF56935">
    <property type="entry name" value="Porins"/>
    <property type="match status" value="1"/>
</dbReference>
<feature type="compositionally biased region" description="Gly residues" evidence="1">
    <location>
        <begin position="939"/>
        <end position="955"/>
    </location>
</feature>
<protein>
    <submittedName>
        <fullName evidence="4">Collagen-binding protein</fullName>
    </submittedName>
</protein>
<sequence>MKISTTIKFLFVLLFIYSFDVQAQRPGGGQAPILKGKVIEGDSKEGMIGANVLVKTVTDSLLVSTVTGVDGSFEIERPRIPSVKIEISFLGYQKITKIHERGQSLDLGTLILLEDSKLLGEVVIEGQIPVGEVRGDTTSFNANAFKTRENADAEELVRKIPGVTIQNGEIQAKGERVERVIVDGREFFGSDPFLALRNLPADVIDRVEILDQRSDQSRLTGFDDGNFSRTINIVTRPDRRNGQFGRVYGGYGTDGRYSAGGNFNMFKGNKRISIIGLFNNINQQNFSSQDLVGVGGGGGGGRGGFGGGRPGGGGNNNFLVGQDQGIITTNSLGVNYSDKFGDKMNFTASYFFNSTNNNLFRLTNREIILSETNRQFYEESLFNTIRNNNHRINSRIEYDITPKHAVIVTPSINFQNNSTFNDRDAITRTGVLAPLSATRSISDAQTDGYNISNNLVYRYKFDKKGRTLSTTIFTSWNKRDQLSELIAANQDFIRDIRDTLNQETIGLSDGFNYRATLQFTEALSEKSLLTASYQVGNNKTSADQQTFAMLPELGIMVLDTALSNVFENRFIIQRPSVGYSYNYQKWNINASMDYQYAVQENDALFPVERTFNQSFSNFLPSMNAFYRNMQTGFSFRMRYRTFTQEPSVNQLQNVINNQNQLALSVGNPDLGQAFSHNIFANISKINLEKSRTFFMFGTFSVTENFIGNSTFIAQTDTLINGEVLLRPGSQISRPENLSGQFRSRLFLTYGAPIKKIKTQFNTNSSVSYNRTPGIINDQKNFNDNIDLAQGVTFTSNISKDVDFTLQTTATYTIVNSSLQQNLNNNFYVQSSNIRFYYSPNGGKLFISNTAQNNLFRGLSADLDQSVWLWNIEAGMRFAKNNKAELKVTVFDLLNQNNAIARTVTDVAIEDTFTRVLNRFALLTFSYNIGNFRAEQPAQGGPGGMRGPWGGGSRTW</sequence>
<keyword evidence="5" id="KW-1185">Reference proteome</keyword>
<dbReference type="Pfam" id="PF13715">
    <property type="entry name" value="CarbopepD_reg_2"/>
    <property type="match status" value="1"/>
</dbReference>
<dbReference type="Pfam" id="PF14905">
    <property type="entry name" value="OMP_b-brl_3"/>
    <property type="match status" value="1"/>
</dbReference>
<evidence type="ECO:0000313" key="4">
    <source>
        <dbReference type="EMBL" id="GHB41716.1"/>
    </source>
</evidence>
<feature type="signal peptide" evidence="2">
    <location>
        <begin position="1"/>
        <end position="23"/>
    </location>
</feature>
<dbReference type="AlphaFoldDB" id="A0A8J3G5T5"/>
<feature type="domain" description="Outer membrane protein beta-barrel" evidence="3">
    <location>
        <begin position="460"/>
        <end position="828"/>
    </location>
</feature>
<dbReference type="EMBL" id="BMYF01000014">
    <property type="protein sequence ID" value="GHB41716.1"/>
    <property type="molecule type" value="Genomic_DNA"/>
</dbReference>
<reference evidence="4" key="1">
    <citation type="journal article" date="2014" name="Int. J. Syst. Evol. Microbiol.">
        <title>Complete genome sequence of Corynebacterium casei LMG S-19264T (=DSM 44701T), isolated from a smear-ripened cheese.</title>
        <authorList>
            <consortium name="US DOE Joint Genome Institute (JGI-PGF)"/>
            <person name="Walter F."/>
            <person name="Albersmeier A."/>
            <person name="Kalinowski J."/>
            <person name="Ruckert C."/>
        </authorList>
    </citation>
    <scope>NUCLEOTIDE SEQUENCE</scope>
    <source>
        <strain evidence="4">KCTC 23224</strain>
    </source>
</reference>
<dbReference type="RefSeq" id="WP_189582596.1">
    <property type="nucleotide sequence ID" value="NZ_BMYF01000014.1"/>
</dbReference>
<dbReference type="InterPro" id="IPR041700">
    <property type="entry name" value="OMP_b-brl_3"/>
</dbReference>
<dbReference type="InterPro" id="IPR008969">
    <property type="entry name" value="CarboxyPept-like_regulatory"/>
</dbReference>
<reference evidence="4" key="2">
    <citation type="submission" date="2020-09" db="EMBL/GenBank/DDBJ databases">
        <authorList>
            <person name="Sun Q."/>
            <person name="Kim S."/>
        </authorList>
    </citation>
    <scope>NUCLEOTIDE SEQUENCE</scope>
    <source>
        <strain evidence="4">KCTC 23224</strain>
    </source>
</reference>
<proteinExistence type="predicted"/>